<organism evidence="2 3">
    <name type="scientific">Stenotrophomonas pictorum JCM 9942</name>
    <dbReference type="NCBI Taxonomy" id="1236960"/>
    <lineage>
        <taxon>Bacteria</taxon>
        <taxon>Pseudomonadati</taxon>
        <taxon>Pseudomonadota</taxon>
        <taxon>Gammaproteobacteria</taxon>
        <taxon>Lysobacterales</taxon>
        <taxon>Lysobacteraceae</taxon>
        <taxon>Stenotrophomonas</taxon>
    </lineage>
</organism>
<evidence type="ECO:0000256" key="1">
    <source>
        <dbReference type="SAM" id="Phobius"/>
    </source>
</evidence>
<dbReference type="Pfam" id="PF07963">
    <property type="entry name" value="N_methyl"/>
    <property type="match status" value="1"/>
</dbReference>
<gene>
    <name evidence="2" type="ORF">ARC78_03715</name>
</gene>
<accession>A0A0R0AIF4</accession>
<evidence type="ECO:0008006" key="4">
    <source>
        <dbReference type="Google" id="ProtNLM"/>
    </source>
</evidence>
<keyword evidence="1" id="KW-0812">Transmembrane</keyword>
<keyword evidence="3" id="KW-1185">Reference proteome</keyword>
<dbReference type="InterPro" id="IPR012902">
    <property type="entry name" value="N_methyl_site"/>
</dbReference>
<dbReference type="Proteomes" id="UP000050836">
    <property type="component" value="Unassembled WGS sequence"/>
</dbReference>
<feature type="transmembrane region" description="Helical" evidence="1">
    <location>
        <begin position="12"/>
        <end position="32"/>
    </location>
</feature>
<dbReference type="OrthoDB" id="7066963at2"/>
<protein>
    <recommendedName>
        <fullName evidence="4">N-terminal cleavage protein</fullName>
    </recommendedName>
</protein>
<dbReference type="InterPro" id="IPR045584">
    <property type="entry name" value="Pilin-like"/>
</dbReference>
<evidence type="ECO:0000313" key="3">
    <source>
        <dbReference type="Proteomes" id="UP000050836"/>
    </source>
</evidence>
<reference evidence="2 3" key="1">
    <citation type="submission" date="2015-10" db="EMBL/GenBank/DDBJ databases">
        <title>Genome sequencing and analysis of members of genus Stenotrophomonas.</title>
        <authorList>
            <person name="Patil P.P."/>
            <person name="Midha S."/>
            <person name="Patil P.B."/>
        </authorList>
    </citation>
    <scope>NUCLEOTIDE SEQUENCE [LARGE SCALE GENOMIC DNA]</scope>
    <source>
        <strain evidence="2 3">JCM 9942</strain>
    </source>
</reference>
<keyword evidence="1" id="KW-0472">Membrane</keyword>
<proteinExistence type="predicted"/>
<dbReference type="NCBIfam" id="TIGR02532">
    <property type="entry name" value="IV_pilin_GFxxxE"/>
    <property type="match status" value="1"/>
</dbReference>
<name>A0A0R0AIF4_9GAMM</name>
<dbReference type="SUPFAM" id="SSF54523">
    <property type="entry name" value="Pili subunits"/>
    <property type="match status" value="1"/>
</dbReference>
<dbReference type="RefSeq" id="WP_054659372.1">
    <property type="nucleotide sequence ID" value="NZ_BAZI01000175.1"/>
</dbReference>
<evidence type="ECO:0000313" key="2">
    <source>
        <dbReference type="EMBL" id="KRG44928.1"/>
    </source>
</evidence>
<dbReference type="EMBL" id="LLXS01000005">
    <property type="protein sequence ID" value="KRG44928.1"/>
    <property type="molecule type" value="Genomic_DNA"/>
</dbReference>
<sequence length="227" mass="24560">MKSIYRARGFTLMEMSVVLVIIAIIIGAVTVGRDVYRSAVAERISSQFVQGWILAYDRYTTQTGSVPGDTTLSGIVGGATTATALCGKDLVDEMLKRGVTLPDGAAEGRQDAYVYQDRNGIPQRIEVCLMAVSDWAEPISSSGYQGRVRNVMRLSNLTPELAQQLDQRLDGRVDARFGRMREVGRQGATSGALVADAGLWSRHEQSAAGANVDAQIAVVQAYIKMNQ</sequence>
<comment type="caution">
    <text evidence="2">The sequence shown here is derived from an EMBL/GenBank/DDBJ whole genome shotgun (WGS) entry which is preliminary data.</text>
</comment>
<dbReference type="AlphaFoldDB" id="A0A0R0AIF4"/>
<keyword evidence="1" id="KW-1133">Transmembrane helix</keyword>